<dbReference type="PROSITE" id="PS51257">
    <property type="entry name" value="PROKAR_LIPOPROTEIN"/>
    <property type="match status" value="1"/>
</dbReference>
<sequence>MKAFKVSFVLLFTFLLTSCNIEPYEGDDKIISVAPGVLQVEFDSKRVAFETTTATVLSDVININGLRAANGEVLTLTVFANTTGTYQLGVAVDQVKVSAVTYINSSVGEVWISASDFITSHGEVTITEIDEVNKTISGSFFFTGYSTTGENKEFTKGVFNQISYGTDVLPNSGDNTFSAKVDGVIFEEDGVQGALLSLSGTSTIMISATKNNLQSITITVDANITAGEYSFATLEPPMGQYSLSLTEAVVSEDGGKLVITEHDVANKKISGTFYFTASPLISEGASYEITEGSFEVTYI</sequence>
<dbReference type="Proteomes" id="UP000610931">
    <property type="component" value="Unassembled WGS sequence"/>
</dbReference>
<reference evidence="1" key="1">
    <citation type="submission" date="2020-12" db="EMBL/GenBank/DDBJ databases">
        <title>Snuella sp. nov., isolated from sediment in Incheon.</title>
        <authorList>
            <person name="Kim W."/>
        </authorList>
    </citation>
    <scope>NUCLEOTIDE SEQUENCE</scope>
    <source>
        <strain evidence="1">CAU 1569</strain>
    </source>
</reference>
<dbReference type="RefSeq" id="WP_199115246.1">
    <property type="nucleotide sequence ID" value="NZ_JAELVQ010000012.1"/>
</dbReference>
<protein>
    <submittedName>
        <fullName evidence="1">Uncharacterized protein</fullName>
    </submittedName>
</protein>
<evidence type="ECO:0000313" key="1">
    <source>
        <dbReference type="EMBL" id="MBJ6368483.1"/>
    </source>
</evidence>
<dbReference type="Pfam" id="PF19765">
    <property type="entry name" value="DUF6252"/>
    <property type="match status" value="2"/>
</dbReference>
<dbReference type="EMBL" id="JAELVQ010000012">
    <property type="protein sequence ID" value="MBJ6368483.1"/>
    <property type="molecule type" value="Genomic_DNA"/>
</dbReference>
<accession>A0A8J7J4N4</accession>
<gene>
    <name evidence="1" type="ORF">JF259_10335</name>
</gene>
<organism evidence="1 2">
    <name type="scientific">Snuella sedimenti</name>
    <dbReference type="NCBI Taxonomy" id="2798802"/>
    <lineage>
        <taxon>Bacteria</taxon>
        <taxon>Pseudomonadati</taxon>
        <taxon>Bacteroidota</taxon>
        <taxon>Flavobacteriia</taxon>
        <taxon>Flavobacteriales</taxon>
        <taxon>Flavobacteriaceae</taxon>
        <taxon>Snuella</taxon>
    </lineage>
</organism>
<proteinExistence type="predicted"/>
<name>A0A8J7J4N4_9FLAO</name>
<evidence type="ECO:0000313" key="2">
    <source>
        <dbReference type="Proteomes" id="UP000610931"/>
    </source>
</evidence>
<dbReference type="InterPro" id="IPR046219">
    <property type="entry name" value="DUF6252"/>
</dbReference>
<keyword evidence="2" id="KW-1185">Reference proteome</keyword>
<dbReference type="AlphaFoldDB" id="A0A8J7J4N4"/>
<comment type="caution">
    <text evidence="1">The sequence shown here is derived from an EMBL/GenBank/DDBJ whole genome shotgun (WGS) entry which is preliminary data.</text>
</comment>